<gene>
    <name evidence="1" type="ORF">LTSEINV_5416</name>
</gene>
<feature type="non-terminal residue" evidence="1">
    <location>
        <position position="1"/>
    </location>
</feature>
<proteinExistence type="predicted"/>
<dbReference type="Proteomes" id="UP000003532">
    <property type="component" value="Unassembled WGS sequence"/>
</dbReference>
<accession>G5NJY5</accession>
<sequence length="53" mass="6070">VTRDETLSDAVIETVLPDFYVYPGKSISYTILTQGHRGFMFTIGKRPIFFCTH</sequence>
<dbReference type="BioCyc" id="SENT913075:G120P-4829-MONOMER"/>
<name>G5NJY5_SALET</name>
<organism evidence="1 2">
    <name type="scientific">Salmonella enterica subsp. enterica serovar Inverness str. R8-3668</name>
    <dbReference type="NCBI Taxonomy" id="913075"/>
    <lineage>
        <taxon>Bacteria</taxon>
        <taxon>Pseudomonadati</taxon>
        <taxon>Pseudomonadota</taxon>
        <taxon>Gammaproteobacteria</taxon>
        <taxon>Enterobacterales</taxon>
        <taxon>Enterobacteriaceae</taxon>
        <taxon>Salmonella</taxon>
    </lineage>
</organism>
<protein>
    <submittedName>
        <fullName evidence="1">Putative exported protein</fullName>
    </submittedName>
</protein>
<reference evidence="1 2" key="1">
    <citation type="journal article" date="2011" name="BMC Genomics">
        <title>Genome sequencing reveals diversification of virulence factor content and possible host adaptation in distinct subpopulations of Salmonella enterica.</title>
        <authorList>
            <person name="den Bakker H.C."/>
            <person name="Moreno Switt A.I."/>
            <person name="Govoni G."/>
            <person name="Cummings C.A."/>
            <person name="Ranieri M.L."/>
            <person name="Degoricija L."/>
            <person name="Hoelzer K."/>
            <person name="Rodriguez-Rivera L.D."/>
            <person name="Brown S."/>
            <person name="Bolchacova E."/>
            <person name="Furtado M.R."/>
            <person name="Wiedmann M."/>
        </authorList>
    </citation>
    <scope>NUCLEOTIDE SEQUENCE [LARGE SCALE GENOMIC DNA]</scope>
    <source>
        <strain evidence="1 2">R8-3668</strain>
    </source>
</reference>
<dbReference type="EMBL" id="AFCO01001769">
    <property type="protein sequence ID" value="EHC50187.1"/>
    <property type="molecule type" value="Genomic_DNA"/>
</dbReference>
<comment type="caution">
    <text evidence="1">The sequence shown here is derived from an EMBL/GenBank/DDBJ whole genome shotgun (WGS) entry which is preliminary data.</text>
</comment>
<evidence type="ECO:0000313" key="2">
    <source>
        <dbReference type="Proteomes" id="UP000003532"/>
    </source>
</evidence>
<evidence type="ECO:0000313" key="1">
    <source>
        <dbReference type="EMBL" id="EHC50187.1"/>
    </source>
</evidence>
<dbReference type="AlphaFoldDB" id="G5NJY5"/>